<name>A0ABQ7VYR5_SOLTU</name>
<accession>A0ABQ7VYR5</accession>
<evidence type="ECO:0000313" key="2">
    <source>
        <dbReference type="Proteomes" id="UP000826656"/>
    </source>
</evidence>
<reference evidence="1 2" key="1">
    <citation type="journal article" date="2021" name="bioRxiv">
        <title>Chromosome-scale and haplotype-resolved genome assembly of a tetraploid potato cultivar.</title>
        <authorList>
            <person name="Sun H."/>
            <person name="Jiao W.-B."/>
            <person name="Krause K."/>
            <person name="Campoy J.A."/>
            <person name="Goel M."/>
            <person name="Folz-Donahue K."/>
            <person name="Kukat C."/>
            <person name="Huettel B."/>
            <person name="Schneeberger K."/>
        </authorList>
    </citation>
    <scope>NUCLEOTIDE SEQUENCE [LARGE SCALE GENOMIC DNA]</scope>
    <source>
        <strain evidence="1">SolTubOtavaFocal</strain>
        <tissue evidence="1">Leaves</tissue>
    </source>
</reference>
<sequence length="476" mass="54245">MKSIEQRMKSMQGLGRHKSVAFKELCMFPNVHLPPGFKTPKFDKYDGHDDPIAHLKRYYNQLRGAGVKEELLMEFWKIRVIESIPPHRLYPTAPGFQANERCEYHSGAPRHNTDNYWTLKRVIEKLIYHGVVVITDDQNNPNVTNNPLPAQNNLVGMISDDQEYKLLGKMGKSFRKIGEDMSLKSSEPVTSLSVEGVNLDSKVLCVPEVLKGIKVRAGMLKLYVSKGFSLTQWDQSCLAKLKEPIFVKSVQQLSVTDSKVVPWNYNKIVVVYRGKEIVEEVDEAGRLTRSERSHVSKETTVNQLEKIAKRIFKSNTITFTDDELPTEGAGYNRVLLLTVKCEGYYVKRVMINGGSGVDICPLSILQSLKINPDIIRPSNVFARAYDGSRRDTFGEIKLNMTIGPVDFMIVFQVMDMDTSYNFLLGRPWIQAIRYTTWLENVVLVSKRMERQEFVLTIGICTKLVQKTTFPCPISTF</sequence>
<dbReference type="PANTHER" id="PTHR32108">
    <property type="entry name" value="DNA-DIRECTED RNA POLYMERASE SUBUNIT ALPHA"/>
    <property type="match status" value="1"/>
</dbReference>
<proteinExistence type="predicted"/>
<protein>
    <recommendedName>
        <fullName evidence="3">Gag-pol polyprotein</fullName>
    </recommendedName>
</protein>
<dbReference type="InterPro" id="IPR021109">
    <property type="entry name" value="Peptidase_aspartic_dom_sf"/>
</dbReference>
<dbReference type="Proteomes" id="UP000826656">
    <property type="component" value="Unassembled WGS sequence"/>
</dbReference>
<organism evidence="1 2">
    <name type="scientific">Solanum tuberosum</name>
    <name type="common">Potato</name>
    <dbReference type="NCBI Taxonomy" id="4113"/>
    <lineage>
        <taxon>Eukaryota</taxon>
        <taxon>Viridiplantae</taxon>
        <taxon>Streptophyta</taxon>
        <taxon>Embryophyta</taxon>
        <taxon>Tracheophyta</taxon>
        <taxon>Spermatophyta</taxon>
        <taxon>Magnoliopsida</taxon>
        <taxon>eudicotyledons</taxon>
        <taxon>Gunneridae</taxon>
        <taxon>Pentapetalae</taxon>
        <taxon>asterids</taxon>
        <taxon>lamiids</taxon>
        <taxon>Solanales</taxon>
        <taxon>Solanaceae</taxon>
        <taxon>Solanoideae</taxon>
        <taxon>Solaneae</taxon>
        <taxon>Solanum</taxon>
    </lineage>
</organism>
<keyword evidence="2" id="KW-1185">Reference proteome</keyword>
<dbReference type="PANTHER" id="PTHR32108:SF9">
    <property type="entry name" value="REVERSE TRANSCRIPTASE RNASE H-LIKE DOMAIN-CONTAINING PROTEIN"/>
    <property type="match status" value="1"/>
</dbReference>
<gene>
    <name evidence="1" type="ORF">KY290_010768</name>
</gene>
<evidence type="ECO:0008006" key="3">
    <source>
        <dbReference type="Google" id="ProtNLM"/>
    </source>
</evidence>
<dbReference type="CDD" id="cd00303">
    <property type="entry name" value="retropepsin_like"/>
    <property type="match status" value="1"/>
</dbReference>
<dbReference type="EMBL" id="JAIVGD010000005">
    <property type="protein sequence ID" value="KAH0773631.1"/>
    <property type="molecule type" value="Genomic_DNA"/>
</dbReference>
<comment type="caution">
    <text evidence="1">The sequence shown here is derived from an EMBL/GenBank/DDBJ whole genome shotgun (WGS) entry which is preliminary data.</text>
</comment>
<evidence type="ECO:0000313" key="1">
    <source>
        <dbReference type="EMBL" id="KAH0773631.1"/>
    </source>
</evidence>
<dbReference type="Gene3D" id="2.40.70.10">
    <property type="entry name" value="Acid Proteases"/>
    <property type="match status" value="1"/>
</dbReference>